<dbReference type="Proteomes" id="UP000824220">
    <property type="component" value="Unassembled WGS sequence"/>
</dbReference>
<protein>
    <submittedName>
        <fullName evidence="2">DUF4192 domain-containing protein</fullName>
    </submittedName>
</protein>
<evidence type="ECO:0000313" key="2">
    <source>
        <dbReference type="EMBL" id="HJA04843.1"/>
    </source>
</evidence>
<name>A0A9D2H5B4_9MICO</name>
<dbReference type="AlphaFoldDB" id="A0A9D2H5B4"/>
<proteinExistence type="predicted"/>
<feature type="compositionally biased region" description="Basic and acidic residues" evidence="1">
    <location>
        <begin position="142"/>
        <end position="155"/>
    </location>
</feature>
<feature type="region of interest" description="Disordered" evidence="1">
    <location>
        <begin position="135"/>
        <end position="155"/>
    </location>
</feature>
<organism evidence="2 3">
    <name type="scientific">Candidatus Microbacterium stercoravium</name>
    <dbReference type="NCBI Taxonomy" id="2838697"/>
    <lineage>
        <taxon>Bacteria</taxon>
        <taxon>Bacillati</taxon>
        <taxon>Actinomycetota</taxon>
        <taxon>Actinomycetes</taxon>
        <taxon>Micrococcales</taxon>
        <taxon>Microbacteriaceae</taxon>
        <taxon>Microbacterium</taxon>
    </lineage>
</organism>
<comment type="caution">
    <text evidence="2">The sequence shown here is derived from an EMBL/GenBank/DDBJ whole genome shotgun (WGS) entry which is preliminary data.</text>
</comment>
<gene>
    <name evidence="2" type="ORF">H9800_08280</name>
</gene>
<dbReference type="Pfam" id="PF13830">
    <property type="entry name" value="DUF4192"/>
    <property type="match status" value="1"/>
</dbReference>
<evidence type="ECO:0000313" key="3">
    <source>
        <dbReference type="Proteomes" id="UP000824220"/>
    </source>
</evidence>
<reference evidence="2" key="1">
    <citation type="journal article" date="2021" name="PeerJ">
        <title>Extensive microbial diversity within the chicken gut microbiome revealed by metagenomics and culture.</title>
        <authorList>
            <person name="Gilroy R."/>
            <person name="Ravi A."/>
            <person name="Getino M."/>
            <person name="Pursley I."/>
            <person name="Horton D.L."/>
            <person name="Alikhan N.F."/>
            <person name="Baker D."/>
            <person name="Gharbi K."/>
            <person name="Hall N."/>
            <person name="Watson M."/>
            <person name="Adriaenssens E.M."/>
            <person name="Foster-Nyarko E."/>
            <person name="Jarju S."/>
            <person name="Secka A."/>
            <person name="Antonio M."/>
            <person name="Oren A."/>
            <person name="Chaudhuri R.R."/>
            <person name="La Ragione R."/>
            <person name="Hildebrand F."/>
            <person name="Pallen M.J."/>
        </authorList>
    </citation>
    <scope>NUCLEOTIDE SEQUENCE</scope>
    <source>
        <strain evidence="2">ChiHjej8B7-3636</strain>
    </source>
</reference>
<reference evidence="2" key="2">
    <citation type="submission" date="2021-04" db="EMBL/GenBank/DDBJ databases">
        <authorList>
            <person name="Gilroy R."/>
        </authorList>
    </citation>
    <scope>NUCLEOTIDE SEQUENCE</scope>
    <source>
        <strain evidence="2">ChiHjej8B7-3636</strain>
    </source>
</reference>
<sequence>MTVQIRDSSAVTLLRSVPHQVGYRPRESLVLVPISGRATCGVLRIDLPRTADVDRCASAAVACVRRIPQADDVILIVYTDAPALDGSGVAYEALAAAVIDRADDLGLRVTGEFCIGADGWTSYRDPKLRALDEIDDAPPARSAREGTEVPRSHAADRREVARCTTALNALSTDALAWLRPGPRRSTGDSELDLELEAFATDPHALFEAALAGPRTVPPARAALWLWVLTCPAMRDVVLTQWVGDATEARRTHAWQEAWLAGVSDQPDFPVRLAGDGPRPDPERVRRAREFVRALAGRAPTAQLSACLAVCGWLSWALGSSSLAAAFAERAIELTPRATFPALILEMTDAGVLPGWAFDPDGQPLTAPWLLADV</sequence>
<dbReference type="InterPro" id="IPR025447">
    <property type="entry name" value="DUF4192"/>
</dbReference>
<dbReference type="EMBL" id="DXAM01000117">
    <property type="protein sequence ID" value="HJA04843.1"/>
    <property type="molecule type" value="Genomic_DNA"/>
</dbReference>
<evidence type="ECO:0000256" key="1">
    <source>
        <dbReference type="SAM" id="MobiDB-lite"/>
    </source>
</evidence>
<accession>A0A9D2H5B4</accession>